<comment type="caution">
    <text evidence="3">The sequence shown here is derived from an EMBL/GenBank/DDBJ whole genome shotgun (WGS) entry which is preliminary data.</text>
</comment>
<protein>
    <submittedName>
        <fullName evidence="3">Uncharacterized protein</fullName>
    </submittedName>
</protein>
<accession>A0A371PPL8</accession>
<keyword evidence="2" id="KW-0472">Membrane</keyword>
<evidence type="ECO:0000256" key="2">
    <source>
        <dbReference type="SAM" id="Phobius"/>
    </source>
</evidence>
<dbReference type="EMBL" id="QUAC01000484">
    <property type="protein sequence ID" value="REK84472.1"/>
    <property type="molecule type" value="Genomic_DNA"/>
</dbReference>
<dbReference type="Proteomes" id="UP000262477">
    <property type="component" value="Unassembled WGS sequence"/>
</dbReference>
<organism evidence="3 4">
    <name type="scientific">Streptomyces inhibens</name>
    <dbReference type="NCBI Taxonomy" id="2293571"/>
    <lineage>
        <taxon>Bacteria</taxon>
        <taxon>Bacillati</taxon>
        <taxon>Actinomycetota</taxon>
        <taxon>Actinomycetes</taxon>
        <taxon>Kitasatosporales</taxon>
        <taxon>Streptomycetaceae</taxon>
        <taxon>Streptomyces</taxon>
    </lineage>
</organism>
<evidence type="ECO:0000313" key="4">
    <source>
        <dbReference type="Proteomes" id="UP000262477"/>
    </source>
</evidence>
<evidence type="ECO:0000256" key="1">
    <source>
        <dbReference type="SAM" id="MobiDB-lite"/>
    </source>
</evidence>
<keyword evidence="4" id="KW-1185">Reference proteome</keyword>
<feature type="transmembrane region" description="Helical" evidence="2">
    <location>
        <begin position="73"/>
        <end position="91"/>
    </location>
</feature>
<dbReference type="RefSeq" id="WP_128512579.1">
    <property type="nucleotide sequence ID" value="NZ_QUAC01000484.1"/>
</dbReference>
<name>A0A371PPL8_STRIH</name>
<gene>
    <name evidence="3" type="ORF">DY245_43270</name>
</gene>
<evidence type="ECO:0000313" key="3">
    <source>
        <dbReference type="EMBL" id="REK84472.1"/>
    </source>
</evidence>
<dbReference type="AlphaFoldDB" id="A0A371PPL8"/>
<reference evidence="3 4" key="1">
    <citation type="submission" date="2018-08" db="EMBL/GenBank/DDBJ databases">
        <title>Streptomyces NEAU-D10 sp. nov., a novel Actinomycete isolated from soil.</title>
        <authorList>
            <person name="Jin L."/>
        </authorList>
    </citation>
    <scope>NUCLEOTIDE SEQUENCE [LARGE SCALE GENOMIC DNA]</scope>
    <source>
        <strain evidence="3 4">NEAU-D10</strain>
    </source>
</reference>
<sequence length="124" mass="13299">MIDNNAQATLPANDGEQPSPQAEVQIWTTPVDQEEAPSSEAQVDIEVSKAKFKAGMRVPGRNTGQMINASTRVLGIIGSVAGPLVVLKLSVDLRMPWQGIWALALAIGSLPVIHVLLGNRHDKR</sequence>
<dbReference type="OrthoDB" id="4211125at2"/>
<keyword evidence="2" id="KW-1133">Transmembrane helix</keyword>
<keyword evidence="2" id="KW-0812">Transmembrane</keyword>
<proteinExistence type="predicted"/>
<feature type="transmembrane region" description="Helical" evidence="2">
    <location>
        <begin position="97"/>
        <end position="117"/>
    </location>
</feature>
<feature type="region of interest" description="Disordered" evidence="1">
    <location>
        <begin position="1"/>
        <end position="22"/>
    </location>
</feature>